<dbReference type="EMBL" id="KZ678133">
    <property type="protein sequence ID" value="PSN69492.1"/>
    <property type="molecule type" value="Genomic_DNA"/>
</dbReference>
<protein>
    <submittedName>
        <fullName evidence="2">Uncharacterized protein</fullName>
    </submittedName>
</protein>
<evidence type="ECO:0000313" key="2">
    <source>
        <dbReference type="EMBL" id="PSN69492.1"/>
    </source>
</evidence>
<dbReference type="OrthoDB" id="16820at2759"/>
<dbReference type="AlphaFoldDB" id="A0A2T2NVN3"/>
<reference evidence="2 3" key="1">
    <citation type="journal article" date="2018" name="Front. Microbiol.">
        <title>Genome-Wide Analysis of Corynespora cassiicola Leaf Fall Disease Putative Effectors.</title>
        <authorList>
            <person name="Lopez D."/>
            <person name="Ribeiro S."/>
            <person name="Label P."/>
            <person name="Fumanal B."/>
            <person name="Venisse J.S."/>
            <person name="Kohler A."/>
            <person name="de Oliveira R.R."/>
            <person name="Labutti K."/>
            <person name="Lipzen A."/>
            <person name="Lail K."/>
            <person name="Bauer D."/>
            <person name="Ohm R.A."/>
            <person name="Barry K.W."/>
            <person name="Spatafora J."/>
            <person name="Grigoriev I.V."/>
            <person name="Martin F.M."/>
            <person name="Pujade-Renaud V."/>
        </authorList>
    </citation>
    <scope>NUCLEOTIDE SEQUENCE [LARGE SCALE GENOMIC DNA]</scope>
    <source>
        <strain evidence="2 3">Philippines</strain>
    </source>
</reference>
<accession>A0A2T2NVN3</accession>
<gene>
    <name evidence="2" type="ORF">BS50DRAFT_633230</name>
</gene>
<evidence type="ECO:0000313" key="3">
    <source>
        <dbReference type="Proteomes" id="UP000240883"/>
    </source>
</evidence>
<name>A0A2T2NVN3_CORCC</name>
<organism evidence="2 3">
    <name type="scientific">Corynespora cassiicola Philippines</name>
    <dbReference type="NCBI Taxonomy" id="1448308"/>
    <lineage>
        <taxon>Eukaryota</taxon>
        <taxon>Fungi</taxon>
        <taxon>Dikarya</taxon>
        <taxon>Ascomycota</taxon>
        <taxon>Pezizomycotina</taxon>
        <taxon>Dothideomycetes</taxon>
        <taxon>Pleosporomycetidae</taxon>
        <taxon>Pleosporales</taxon>
        <taxon>Corynesporascaceae</taxon>
        <taxon>Corynespora</taxon>
    </lineage>
</organism>
<proteinExistence type="predicted"/>
<keyword evidence="3" id="KW-1185">Reference proteome</keyword>
<feature type="region of interest" description="Disordered" evidence="1">
    <location>
        <begin position="97"/>
        <end position="132"/>
    </location>
</feature>
<sequence>MIGNFMPKTTVRATFLHEFNCSVRKHRHRQKQDAHVKKEVENRAEKELHVQVPTMLERLRANLSVVLDGSADGKEGDGAADKQAYRQQRVNKALDLSKRMNAKRLPEAERAKLPPGAIGSDESLTRGDGREPMWLYEPGLAKEASRWMQELEGS</sequence>
<dbReference type="Proteomes" id="UP000240883">
    <property type="component" value="Unassembled WGS sequence"/>
</dbReference>
<evidence type="ECO:0000256" key="1">
    <source>
        <dbReference type="SAM" id="MobiDB-lite"/>
    </source>
</evidence>